<keyword evidence="3" id="KW-1185">Reference proteome</keyword>
<gene>
    <name evidence="2" type="ORF">PX52LOC_07620</name>
</gene>
<reference evidence="3" key="1">
    <citation type="submission" date="2019-08" db="EMBL/GenBank/DDBJ databases">
        <title>Limnoglobus roseus gen. nov., sp. nov., a novel freshwater planctomycete with a giant genome from the family Gemmataceae.</title>
        <authorList>
            <person name="Kulichevskaya I.S."/>
            <person name="Naumoff D.G."/>
            <person name="Miroshnikov K."/>
            <person name="Ivanova A."/>
            <person name="Philippov D.A."/>
            <person name="Hakobyan A."/>
            <person name="Rijpstra I.C."/>
            <person name="Sinninghe Damste J.S."/>
            <person name="Liesack W."/>
            <person name="Dedysh S.N."/>
        </authorList>
    </citation>
    <scope>NUCLEOTIDE SEQUENCE [LARGE SCALE GENOMIC DNA]</scope>
    <source>
        <strain evidence="3">PX52</strain>
    </source>
</reference>
<organism evidence="2 3">
    <name type="scientific">Limnoglobus roseus</name>
    <dbReference type="NCBI Taxonomy" id="2598579"/>
    <lineage>
        <taxon>Bacteria</taxon>
        <taxon>Pseudomonadati</taxon>
        <taxon>Planctomycetota</taxon>
        <taxon>Planctomycetia</taxon>
        <taxon>Gemmatales</taxon>
        <taxon>Gemmataceae</taxon>
        <taxon>Limnoglobus</taxon>
    </lineage>
</organism>
<evidence type="ECO:0000256" key="1">
    <source>
        <dbReference type="SAM" id="Coils"/>
    </source>
</evidence>
<accession>A0A5C1ARB1</accession>
<feature type="coiled-coil region" evidence="1">
    <location>
        <begin position="57"/>
        <end position="84"/>
    </location>
</feature>
<name>A0A5C1ARB1_9BACT</name>
<dbReference type="AlphaFoldDB" id="A0A5C1ARB1"/>
<dbReference type="Proteomes" id="UP000324974">
    <property type="component" value="Chromosome"/>
</dbReference>
<evidence type="ECO:0000313" key="3">
    <source>
        <dbReference type="Proteomes" id="UP000324974"/>
    </source>
</evidence>
<proteinExistence type="predicted"/>
<protein>
    <submittedName>
        <fullName evidence="2">Uncharacterized protein</fullName>
    </submittedName>
</protein>
<keyword evidence="1" id="KW-0175">Coiled coil</keyword>
<sequence length="85" mass="9961">MIVSLPDEFYSLHSRQRELVTSNAELMHRLKLMTPRVTALECRDLMDQVIESLSAAHTENECLLRDIQQQLTEWEQEASQFNVRS</sequence>
<evidence type="ECO:0000313" key="2">
    <source>
        <dbReference type="EMBL" id="QEL20516.1"/>
    </source>
</evidence>
<dbReference type="KEGG" id="lrs:PX52LOC_07620"/>
<dbReference type="EMBL" id="CP042425">
    <property type="protein sequence ID" value="QEL20516.1"/>
    <property type="molecule type" value="Genomic_DNA"/>
</dbReference>